<reference evidence="1 2" key="1">
    <citation type="submission" date="2023-07" db="EMBL/GenBank/DDBJ databases">
        <title>Sorghum-associated microbial communities from plants grown in Nebraska, USA.</title>
        <authorList>
            <person name="Schachtman D."/>
        </authorList>
    </citation>
    <scope>NUCLEOTIDE SEQUENCE [LARGE SCALE GENOMIC DNA]</scope>
    <source>
        <strain evidence="1 2">BE310</strain>
    </source>
</reference>
<dbReference type="Proteomes" id="UP001180536">
    <property type="component" value="Unassembled WGS sequence"/>
</dbReference>
<dbReference type="Gene3D" id="2.60.120.260">
    <property type="entry name" value="Galactose-binding domain-like"/>
    <property type="match status" value="1"/>
</dbReference>
<protein>
    <submittedName>
        <fullName evidence="1">Uncharacterized protein</fullName>
    </submittedName>
</protein>
<dbReference type="EMBL" id="JAVDXQ010000002">
    <property type="protein sequence ID" value="MDR7295887.1"/>
    <property type="molecule type" value="Genomic_DNA"/>
</dbReference>
<proteinExistence type="predicted"/>
<comment type="caution">
    <text evidence="1">The sequence shown here is derived from an EMBL/GenBank/DDBJ whole genome shotgun (WGS) entry which is preliminary data.</text>
</comment>
<gene>
    <name evidence="1" type="ORF">J2X16_001226</name>
</gene>
<organism evidence="1 2">
    <name type="scientific">Pelomonas aquatica</name>
    <dbReference type="NCBI Taxonomy" id="431058"/>
    <lineage>
        <taxon>Bacteria</taxon>
        <taxon>Pseudomonadati</taxon>
        <taxon>Pseudomonadota</taxon>
        <taxon>Betaproteobacteria</taxon>
        <taxon>Burkholderiales</taxon>
        <taxon>Sphaerotilaceae</taxon>
        <taxon>Roseateles</taxon>
    </lineage>
</organism>
<evidence type="ECO:0000313" key="1">
    <source>
        <dbReference type="EMBL" id="MDR7295887.1"/>
    </source>
</evidence>
<keyword evidence="2" id="KW-1185">Reference proteome</keyword>
<sequence length="221" mass="23157">MDYRALLSIPLAALALTASGGDALRQPAGWIAGASHPWPGNTHEAGVAAETENSGQRALTIKALGERKAYEIGSISQPLWGYANRRIRFSAQVKATGVDGWAGVAVAADGMPLFLLPSSPEAAADATAPRGAAGCPDWCEVSVVADIPAAGNGMATVGLALIGNGQIWARGFKLETVGREVPVTSHRFGAEAAAVIKADREWNEWQMRNRNPTPPQNLPLQ</sequence>
<dbReference type="RefSeq" id="WP_310342813.1">
    <property type="nucleotide sequence ID" value="NZ_JAVDXQ010000002.1"/>
</dbReference>
<accession>A0ABU1Z5K1</accession>
<name>A0ABU1Z5K1_9BURK</name>
<evidence type="ECO:0000313" key="2">
    <source>
        <dbReference type="Proteomes" id="UP001180536"/>
    </source>
</evidence>